<evidence type="ECO:0000313" key="3">
    <source>
        <dbReference type="Proteomes" id="UP000054538"/>
    </source>
</evidence>
<name>A0A0D0E2R8_9AGAM</name>
<dbReference type="InParanoid" id="A0A0D0E2R8"/>
<dbReference type="AlphaFoldDB" id="A0A0D0E2R8"/>
<organism evidence="2 3">
    <name type="scientific">Paxillus rubicundulus Ve08.2h10</name>
    <dbReference type="NCBI Taxonomy" id="930991"/>
    <lineage>
        <taxon>Eukaryota</taxon>
        <taxon>Fungi</taxon>
        <taxon>Dikarya</taxon>
        <taxon>Basidiomycota</taxon>
        <taxon>Agaricomycotina</taxon>
        <taxon>Agaricomycetes</taxon>
        <taxon>Agaricomycetidae</taxon>
        <taxon>Boletales</taxon>
        <taxon>Paxilineae</taxon>
        <taxon>Paxillaceae</taxon>
        <taxon>Paxillus</taxon>
    </lineage>
</organism>
<feature type="region of interest" description="Disordered" evidence="1">
    <location>
        <begin position="122"/>
        <end position="148"/>
    </location>
</feature>
<feature type="compositionally biased region" description="Polar residues" evidence="1">
    <location>
        <begin position="1"/>
        <end position="18"/>
    </location>
</feature>
<feature type="region of interest" description="Disordered" evidence="1">
    <location>
        <begin position="1"/>
        <end position="82"/>
    </location>
</feature>
<proteinExistence type="predicted"/>
<evidence type="ECO:0000256" key="1">
    <source>
        <dbReference type="SAM" id="MobiDB-lite"/>
    </source>
</evidence>
<feature type="compositionally biased region" description="Polar residues" evidence="1">
    <location>
        <begin position="124"/>
        <end position="148"/>
    </location>
</feature>
<reference evidence="2 3" key="1">
    <citation type="submission" date="2014-04" db="EMBL/GenBank/DDBJ databases">
        <authorList>
            <consortium name="DOE Joint Genome Institute"/>
            <person name="Kuo A."/>
            <person name="Kohler A."/>
            <person name="Jargeat P."/>
            <person name="Nagy L.G."/>
            <person name="Floudas D."/>
            <person name="Copeland A."/>
            <person name="Barry K.W."/>
            <person name="Cichocki N."/>
            <person name="Veneault-Fourrey C."/>
            <person name="LaButti K."/>
            <person name="Lindquist E.A."/>
            <person name="Lipzen A."/>
            <person name="Lundell T."/>
            <person name="Morin E."/>
            <person name="Murat C."/>
            <person name="Sun H."/>
            <person name="Tunlid A."/>
            <person name="Henrissat B."/>
            <person name="Grigoriev I.V."/>
            <person name="Hibbett D.S."/>
            <person name="Martin F."/>
            <person name="Nordberg H.P."/>
            <person name="Cantor M.N."/>
            <person name="Hua S.X."/>
        </authorList>
    </citation>
    <scope>NUCLEOTIDE SEQUENCE [LARGE SCALE GENOMIC DNA]</scope>
    <source>
        <strain evidence="2 3">Ve08.2h10</strain>
    </source>
</reference>
<reference evidence="3" key="2">
    <citation type="submission" date="2015-01" db="EMBL/GenBank/DDBJ databases">
        <title>Evolutionary Origins and Diversification of the Mycorrhizal Mutualists.</title>
        <authorList>
            <consortium name="DOE Joint Genome Institute"/>
            <consortium name="Mycorrhizal Genomics Consortium"/>
            <person name="Kohler A."/>
            <person name="Kuo A."/>
            <person name="Nagy L.G."/>
            <person name="Floudas D."/>
            <person name="Copeland A."/>
            <person name="Barry K.W."/>
            <person name="Cichocki N."/>
            <person name="Veneault-Fourrey C."/>
            <person name="LaButti K."/>
            <person name="Lindquist E.A."/>
            <person name="Lipzen A."/>
            <person name="Lundell T."/>
            <person name="Morin E."/>
            <person name="Murat C."/>
            <person name="Riley R."/>
            <person name="Ohm R."/>
            <person name="Sun H."/>
            <person name="Tunlid A."/>
            <person name="Henrissat B."/>
            <person name="Grigoriev I.V."/>
            <person name="Hibbett D.S."/>
            <person name="Martin F."/>
        </authorList>
    </citation>
    <scope>NUCLEOTIDE SEQUENCE [LARGE SCALE GENOMIC DNA]</scope>
    <source>
        <strain evidence="3">Ve08.2h10</strain>
    </source>
</reference>
<gene>
    <name evidence="2" type="ORF">PAXRUDRAFT_694963</name>
</gene>
<protein>
    <submittedName>
        <fullName evidence="2">Uncharacterized protein</fullName>
    </submittedName>
</protein>
<sequence>MQARSSCQPTPFATSYNHPNRRRSYPLQFVGLTPRPQLPSLVPARSTSPPTPSSPLARYSTTSSTDTDSGRATRKSNEQRRKSFCELIPEELVGLSSDLSATLHNHIDLSLELLKRHHKPRSSLIRTTSDPQILSTNSTQPVHIHQSQ</sequence>
<feature type="compositionally biased region" description="Basic and acidic residues" evidence="1">
    <location>
        <begin position="68"/>
        <end position="82"/>
    </location>
</feature>
<dbReference type="EMBL" id="KN824896">
    <property type="protein sequence ID" value="KIK98341.1"/>
    <property type="molecule type" value="Genomic_DNA"/>
</dbReference>
<accession>A0A0D0E2R8</accession>
<keyword evidence="3" id="KW-1185">Reference proteome</keyword>
<dbReference type="OrthoDB" id="10491030at2759"/>
<dbReference type="HOGENOM" id="CLU_1826022_0_0_1"/>
<evidence type="ECO:0000313" key="2">
    <source>
        <dbReference type="EMBL" id="KIK98341.1"/>
    </source>
</evidence>
<dbReference type="Proteomes" id="UP000054538">
    <property type="component" value="Unassembled WGS sequence"/>
</dbReference>